<feature type="transmembrane region" description="Helical" evidence="6">
    <location>
        <begin position="48"/>
        <end position="71"/>
    </location>
</feature>
<keyword evidence="3" id="KW-1043">Host membrane</keyword>
<evidence type="ECO:0000313" key="7">
    <source>
        <dbReference type="EMBL" id="MBN3576883.1"/>
    </source>
</evidence>
<dbReference type="EMBL" id="JAFHLB010000004">
    <property type="protein sequence ID" value="MBN3576883.1"/>
    <property type="molecule type" value="Genomic_DNA"/>
</dbReference>
<keyword evidence="4 6" id="KW-1133">Transmembrane helix</keyword>
<dbReference type="Pfam" id="PF17537">
    <property type="entry name" value="DUF5455"/>
    <property type="match status" value="1"/>
</dbReference>
<evidence type="ECO:0000256" key="4">
    <source>
        <dbReference type="ARBA" id="ARBA00022989"/>
    </source>
</evidence>
<keyword evidence="8" id="KW-1185">Reference proteome</keyword>
<evidence type="ECO:0000256" key="6">
    <source>
        <dbReference type="SAM" id="Phobius"/>
    </source>
</evidence>
<evidence type="ECO:0000256" key="2">
    <source>
        <dbReference type="ARBA" id="ARBA00022692"/>
    </source>
</evidence>
<keyword evidence="2 6" id="KW-0812">Transmembrane</keyword>
<feature type="transmembrane region" description="Helical" evidence="6">
    <location>
        <begin position="20"/>
        <end position="41"/>
    </location>
</feature>
<gene>
    <name evidence="7" type="ORF">JYA62_04275</name>
</gene>
<keyword evidence="5 6" id="KW-0472">Membrane</keyword>
<organism evidence="7 8">
    <name type="scientific">Vibrio neptunius</name>
    <dbReference type="NCBI Taxonomy" id="170651"/>
    <lineage>
        <taxon>Bacteria</taxon>
        <taxon>Pseudomonadati</taxon>
        <taxon>Pseudomonadota</taxon>
        <taxon>Gammaproteobacteria</taxon>
        <taxon>Vibrionales</taxon>
        <taxon>Vibrionaceae</taxon>
        <taxon>Vibrio</taxon>
    </lineage>
</organism>
<comment type="caution">
    <text evidence="7">The sequence shown here is derived from an EMBL/GenBank/DDBJ whole genome shotgun (WGS) entry which is preliminary data.</text>
</comment>
<evidence type="ECO:0000256" key="3">
    <source>
        <dbReference type="ARBA" id="ARBA00022870"/>
    </source>
</evidence>
<feature type="transmembrane region" description="Helical" evidence="6">
    <location>
        <begin position="91"/>
        <end position="109"/>
    </location>
</feature>
<dbReference type="RefSeq" id="WP_206369050.1">
    <property type="nucleotide sequence ID" value="NZ_CAWPTM010000178.1"/>
</dbReference>
<dbReference type="Proteomes" id="UP000779070">
    <property type="component" value="Unassembled WGS sequence"/>
</dbReference>
<sequence>MWVALLPVVNTVKNVLKVPAIAAFLAGLAGQVLGFFTNFLTRKVAINLTIITMVIGLALSVALSIKALTFGLSYIAPPQLVQGLSLFIPDNATYCVSIVFSAKVIRWVWSWQFYVITKVSS</sequence>
<name>A0ABS2ZXF6_9VIBR</name>
<evidence type="ECO:0000256" key="5">
    <source>
        <dbReference type="ARBA" id="ARBA00023136"/>
    </source>
</evidence>
<reference evidence="7 8" key="1">
    <citation type="submission" date="2021-02" db="EMBL/GenBank/DDBJ databases">
        <title>Draft Genome Sequences of 5 Vibrio neptunius Strains Isolated From of Bivalve Hatcheries.</title>
        <authorList>
            <person name="Galvis F."/>
            <person name="Barja J.L."/>
            <person name="Lemos M.L."/>
            <person name="Balado M."/>
        </authorList>
    </citation>
    <scope>NUCLEOTIDE SEQUENCE [LARGE SCALE GENOMIC DNA]</scope>
    <source>
        <strain evidence="7 8">PP-145.98</strain>
    </source>
</reference>
<proteinExistence type="predicted"/>
<evidence type="ECO:0000313" key="8">
    <source>
        <dbReference type="Proteomes" id="UP000779070"/>
    </source>
</evidence>
<comment type="subcellular location">
    <subcellularLocation>
        <location evidence="1">Host membrane</location>
    </subcellularLocation>
</comment>
<accession>A0ABS2ZXF6</accession>
<protein>
    <submittedName>
        <fullName evidence="7">DUF5455 family protein</fullName>
    </submittedName>
</protein>
<dbReference type="InterPro" id="IPR035210">
    <property type="entry name" value="DUF5455"/>
</dbReference>
<evidence type="ECO:0000256" key="1">
    <source>
        <dbReference type="ARBA" id="ARBA00004551"/>
    </source>
</evidence>